<sequence length="53" mass="5898">MMSDVASPARKPEALIWMINCFFWSPSSEAGGTLLYLLGLVLLLFLFFSVKSV</sequence>
<keyword evidence="1" id="KW-1133">Transmembrane helix</keyword>
<feature type="transmembrane region" description="Helical" evidence="1">
    <location>
        <begin position="33"/>
        <end position="50"/>
    </location>
</feature>
<evidence type="ECO:0000256" key="1">
    <source>
        <dbReference type="SAM" id="Phobius"/>
    </source>
</evidence>
<evidence type="ECO:0000313" key="2">
    <source>
        <dbReference type="EMBL" id="JAH85022.1"/>
    </source>
</evidence>
<accession>A0A0E9W3U5</accession>
<reference evidence="2" key="2">
    <citation type="journal article" date="2015" name="Fish Shellfish Immunol.">
        <title>Early steps in the European eel (Anguilla anguilla)-Vibrio vulnificus interaction in the gills: Role of the RtxA13 toxin.</title>
        <authorList>
            <person name="Callol A."/>
            <person name="Pajuelo D."/>
            <person name="Ebbesson L."/>
            <person name="Teles M."/>
            <person name="MacKenzie S."/>
            <person name="Amaro C."/>
        </authorList>
    </citation>
    <scope>NUCLEOTIDE SEQUENCE</scope>
</reference>
<dbReference type="AlphaFoldDB" id="A0A0E9W3U5"/>
<keyword evidence="1" id="KW-0812">Transmembrane</keyword>
<reference evidence="2" key="1">
    <citation type="submission" date="2014-11" db="EMBL/GenBank/DDBJ databases">
        <authorList>
            <person name="Amaro Gonzalez C."/>
        </authorList>
    </citation>
    <scope>NUCLEOTIDE SEQUENCE</scope>
</reference>
<organism evidence="2">
    <name type="scientific">Anguilla anguilla</name>
    <name type="common">European freshwater eel</name>
    <name type="synonym">Muraena anguilla</name>
    <dbReference type="NCBI Taxonomy" id="7936"/>
    <lineage>
        <taxon>Eukaryota</taxon>
        <taxon>Metazoa</taxon>
        <taxon>Chordata</taxon>
        <taxon>Craniata</taxon>
        <taxon>Vertebrata</taxon>
        <taxon>Euteleostomi</taxon>
        <taxon>Actinopterygii</taxon>
        <taxon>Neopterygii</taxon>
        <taxon>Teleostei</taxon>
        <taxon>Anguilliformes</taxon>
        <taxon>Anguillidae</taxon>
        <taxon>Anguilla</taxon>
    </lineage>
</organism>
<name>A0A0E9W3U5_ANGAN</name>
<dbReference type="EMBL" id="GBXM01023555">
    <property type="protein sequence ID" value="JAH85022.1"/>
    <property type="molecule type" value="Transcribed_RNA"/>
</dbReference>
<proteinExistence type="predicted"/>
<protein>
    <submittedName>
        <fullName evidence="2">Uncharacterized protein</fullName>
    </submittedName>
</protein>
<keyword evidence="1" id="KW-0472">Membrane</keyword>